<dbReference type="EMBL" id="ML978728">
    <property type="protein sequence ID" value="KAF2085738.1"/>
    <property type="molecule type" value="Genomic_DNA"/>
</dbReference>
<feature type="compositionally biased region" description="Low complexity" evidence="1">
    <location>
        <begin position="297"/>
        <end position="322"/>
    </location>
</feature>
<accession>A0A9P4LY88</accession>
<evidence type="ECO:0000313" key="3">
    <source>
        <dbReference type="Proteomes" id="UP000799776"/>
    </source>
</evidence>
<protein>
    <submittedName>
        <fullName evidence="2">Uncharacterized protein</fullName>
    </submittedName>
</protein>
<keyword evidence="3" id="KW-1185">Reference proteome</keyword>
<feature type="compositionally biased region" description="Low complexity" evidence="1">
    <location>
        <begin position="33"/>
        <end position="56"/>
    </location>
</feature>
<reference evidence="2" key="1">
    <citation type="journal article" date="2020" name="Stud. Mycol.">
        <title>101 Dothideomycetes genomes: a test case for predicting lifestyles and emergence of pathogens.</title>
        <authorList>
            <person name="Haridas S."/>
            <person name="Albert R."/>
            <person name="Binder M."/>
            <person name="Bloem J."/>
            <person name="Labutti K."/>
            <person name="Salamov A."/>
            <person name="Andreopoulos B."/>
            <person name="Baker S."/>
            <person name="Barry K."/>
            <person name="Bills G."/>
            <person name="Bluhm B."/>
            <person name="Cannon C."/>
            <person name="Castanera R."/>
            <person name="Culley D."/>
            <person name="Daum C."/>
            <person name="Ezra D."/>
            <person name="Gonzalez J."/>
            <person name="Henrissat B."/>
            <person name="Kuo A."/>
            <person name="Liang C."/>
            <person name="Lipzen A."/>
            <person name="Lutzoni F."/>
            <person name="Magnuson J."/>
            <person name="Mondo S."/>
            <person name="Nolan M."/>
            <person name="Ohm R."/>
            <person name="Pangilinan J."/>
            <person name="Park H.-J."/>
            <person name="Ramirez L."/>
            <person name="Alfaro M."/>
            <person name="Sun H."/>
            <person name="Tritt A."/>
            <person name="Yoshinaga Y."/>
            <person name="Zwiers L.-H."/>
            <person name="Turgeon B."/>
            <person name="Goodwin S."/>
            <person name="Spatafora J."/>
            <person name="Crous P."/>
            <person name="Grigoriev I."/>
        </authorList>
    </citation>
    <scope>NUCLEOTIDE SEQUENCE</scope>
    <source>
        <strain evidence="2">CBS 121410</strain>
    </source>
</reference>
<comment type="caution">
    <text evidence="2">The sequence shown here is derived from an EMBL/GenBank/DDBJ whole genome shotgun (WGS) entry which is preliminary data.</text>
</comment>
<sequence length="485" mass="53286">MTMPMYNPRPKLQPRSRRPNPATGSAPFPPTGPTATTTAPNPNRPTTMPPTAIAPPNKRTAAEAHDSDREDSTPKRVRVSAWVDGIPDNAGLGGGDNQNNGTNVTVNGLDGAGLPPPPSAEESWKRRSFFKDGVRRVESVEKGKGKTGDDDWMMGDGDSFDADGEFFSCADLGRGGNVDEDEEDEDEDEEVEEVDYWLMKRPDWSHLTRPGQGSYADKRARMRRERDELQEKMLEMQMRHPERHDEFEHAVNDVEVHFAMASRKILEKERAKELEKHATVEDAADEDANNTMAPRINPTAPAGPSTAAATSNPPTANNTATGSNINAAAATFPTIDPSNPPSRTELIAAVLQTVNATLIRLAAAIPTASHLSHLAAVPGLTTALQEYAAAQQQHNQQQRPQPTPQQQTSNHPIALAAKQVAAMKKLSFRRKMDALVQFERDENKARVYLALGEAGERALQKAYLNDLVQRERDERPWAEGSEEEF</sequence>
<feature type="region of interest" description="Disordered" evidence="1">
    <location>
        <begin position="276"/>
        <end position="322"/>
    </location>
</feature>
<dbReference type="AlphaFoldDB" id="A0A9P4LY88"/>
<dbReference type="Proteomes" id="UP000799776">
    <property type="component" value="Unassembled WGS sequence"/>
</dbReference>
<name>A0A9P4LY88_9PEZI</name>
<feature type="region of interest" description="Disordered" evidence="1">
    <location>
        <begin position="387"/>
        <end position="409"/>
    </location>
</feature>
<gene>
    <name evidence="2" type="ORF">K490DRAFT_67337</name>
</gene>
<feature type="compositionally biased region" description="Low complexity" evidence="1">
    <location>
        <begin position="97"/>
        <end position="109"/>
    </location>
</feature>
<feature type="compositionally biased region" description="Basic and acidic residues" evidence="1">
    <location>
        <begin position="60"/>
        <end position="74"/>
    </location>
</feature>
<feature type="region of interest" description="Disordered" evidence="1">
    <location>
        <begin position="1"/>
        <end position="155"/>
    </location>
</feature>
<feature type="compositionally biased region" description="Basic and acidic residues" evidence="1">
    <location>
        <begin position="122"/>
        <end position="149"/>
    </location>
</feature>
<proteinExistence type="predicted"/>
<organism evidence="2 3">
    <name type="scientific">Saccharata proteae CBS 121410</name>
    <dbReference type="NCBI Taxonomy" id="1314787"/>
    <lineage>
        <taxon>Eukaryota</taxon>
        <taxon>Fungi</taxon>
        <taxon>Dikarya</taxon>
        <taxon>Ascomycota</taxon>
        <taxon>Pezizomycotina</taxon>
        <taxon>Dothideomycetes</taxon>
        <taxon>Dothideomycetes incertae sedis</taxon>
        <taxon>Botryosphaeriales</taxon>
        <taxon>Saccharataceae</taxon>
        <taxon>Saccharata</taxon>
    </lineage>
</organism>
<feature type="compositionally biased region" description="Low complexity" evidence="1">
    <location>
        <begin position="387"/>
        <end position="407"/>
    </location>
</feature>
<evidence type="ECO:0000256" key="1">
    <source>
        <dbReference type="SAM" id="MobiDB-lite"/>
    </source>
</evidence>
<evidence type="ECO:0000313" key="2">
    <source>
        <dbReference type="EMBL" id="KAF2085738.1"/>
    </source>
</evidence>